<dbReference type="InterPro" id="IPR012337">
    <property type="entry name" value="RNaseH-like_sf"/>
</dbReference>
<dbReference type="AlphaFoldDB" id="A0A2D0MXP7"/>
<keyword evidence="2" id="KW-1185">Reference proteome</keyword>
<gene>
    <name evidence="1" type="ORF">CRP01_39285</name>
</gene>
<organism evidence="1 2">
    <name type="scientific">Flavilitoribacter nigricans (strain ATCC 23147 / DSM 23189 / NBRC 102662 / NCIMB 1420 / SS-2)</name>
    <name type="common">Lewinella nigricans</name>
    <dbReference type="NCBI Taxonomy" id="1122177"/>
    <lineage>
        <taxon>Bacteria</taxon>
        <taxon>Pseudomonadati</taxon>
        <taxon>Bacteroidota</taxon>
        <taxon>Saprospiria</taxon>
        <taxon>Saprospirales</taxon>
        <taxon>Lewinellaceae</taxon>
        <taxon>Flavilitoribacter</taxon>
    </lineage>
</organism>
<dbReference type="EMBL" id="PDUD01000065">
    <property type="protein sequence ID" value="PHN01052.1"/>
    <property type="molecule type" value="Genomic_DNA"/>
</dbReference>
<evidence type="ECO:0000313" key="1">
    <source>
        <dbReference type="EMBL" id="PHN01052.1"/>
    </source>
</evidence>
<feature type="non-terminal residue" evidence="1">
    <location>
        <position position="1"/>
    </location>
</feature>
<dbReference type="Proteomes" id="UP000223913">
    <property type="component" value="Unassembled WGS sequence"/>
</dbReference>
<evidence type="ECO:0000313" key="2">
    <source>
        <dbReference type="Proteomes" id="UP000223913"/>
    </source>
</evidence>
<comment type="caution">
    <text evidence="1">The sequence shown here is derived from an EMBL/GenBank/DDBJ whole genome shotgun (WGS) entry which is preliminary data.</text>
</comment>
<dbReference type="SUPFAM" id="SSF53098">
    <property type="entry name" value="Ribonuclease H-like"/>
    <property type="match status" value="1"/>
</dbReference>
<protein>
    <recommendedName>
        <fullName evidence="3">Transposase</fullName>
    </recommendedName>
</protein>
<evidence type="ECO:0008006" key="3">
    <source>
        <dbReference type="Google" id="ProtNLM"/>
    </source>
</evidence>
<accession>A0A2D0MXP7</accession>
<name>A0A2D0MXP7_FLAN2</name>
<reference evidence="1 2" key="1">
    <citation type="submission" date="2017-10" db="EMBL/GenBank/DDBJ databases">
        <title>The draft genome sequence of Lewinella nigricans NBRC 102662.</title>
        <authorList>
            <person name="Wang K."/>
        </authorList>
    </citation>
    <scope>NUCLEOTIDE SEQUENCE [LARGE SCALE GENOMIC DNA]</scope>
    <source>
        <strain evidence="1 2">NBRC 102662</strain>
    </source>
</reference>
<sequence>EIVFSYMHRWEIEQSFRFGKSELAMESPRLWFWENRLKLLAIVALVYDFLLQLLRGWRSWVFLFLRNWCHRTGERYRSASIPLYRLRLAIHWCLFFALAQNSG</sequence>
<proteinExistence type="predicted"/>